<keyword evidence="3 5" id="KW-1133">Transmembrane helix</keyword>
<evidence type="ECO:0000256" key="4">
    <source>
        <dbReference type="ARBA" id="ARBA00023136"/>
    </source>
</evidence>
<reference evidence="6 7" key="1">
    <citation type="submission" date="2024-02" db="EMBL/GenBank/DDBJ databases">
        <authorList>
            <person name="Daric V."/>
            <person name="Darras S."/>
        </authorList>
    </citation>
    <scope>NUCLEOTIDE SEQUENCE [LARGE SCALE GENOMIC DNA]</scope>
</reference>
<feature type="transmembrane region" description="Helical" evidence="5">
    <location>
        <begin position="278"/>
        <end position="302"/>
    </location>
</feature>
<dbReference type="SUPFAM" id="SSF103473">
    <property type="entry name" value="MFS general substrate transporter"/>
    <property type="match status" value="1"/>
</dbReference>
<feature type="transmembrane region" description="Helical" evidence="5">
    <location>
        <begin position="314"/>
        <end position="332"/>
    </location>
</feature>
<proteinExistence type="predicted"/>
<sequence length="499" mass="53308">MNNEKCSSLDKEPIASYRTYKKRWLVLCVVAVLNLSGGMVWITFTPVAYKAVAFYETDLGTINWLALLFNVCGIVFGVVATYELERFGLRPALYLSAGLTFVGAALRIASVAEDLNSTEKLVVLFAGQALVAVGQPFSMYAPAKTAAVWFPEDERAIANTIGAVANPIGVVLAGLISPLFVDYNSGDFYVLNLLITMACPAALGALMTLLIVTSGEPSIPPSAGGKKTPEYFGHGLKKLFKNKNYIILLLTVGAGIGLYGTFATLLEQLLCPFGYTDTMAGICSAVLTGFGVVGAAIVGVYCDRTKQFSSSIKFCYIAVTIGTIVFSCVFHINIGYLILIVVGGCGLFSFGIYPIGVELAVECTYPVGVATSSGLIMISGQLQSIILVLVLQLIGRPMSAEEVIKYDSQCHQSQNAESATTTAEYSTSSVANLLTTGADGGGDVTYDLSLSIYVCTAYMGLMALTLLLFFRPKYLRMEAERSNDLNSDSSESMKNFLAT</sequence>
<dbReference type="InterPro" id="IPR036259">
    <property type="entry name" value="MFS_trans_sf"/>
</dbReference>
<dbReference type="InterPro" id="IPR011701">
    <property type="entry name" value="MFS"/>
</dbReference>
<dbReference type="Proteomes" id="UP001642483">
    <property type="component" value="Unassembled WGS sequence"/>
</dbReference>
<feature type="transmembrane region" description="Helical" evidence="5">
    <location>
        <begin position="373"/>
        <end position="394"/>
    </location>
</feature>
<feature type="transmembrane region" description="Helical" evidence="5">
    <location>
        <begin position="450"/>
        <end position="470"/>
    </location>
</feature>
<dbReference type="PANTHER" id="PTHR10924">
    <property type="entry name" value="MAJOR FACILITATOR SUPERFAMILY PROTEIN-RELATED"/>
    <property type="match status" value="1"/>
</dbReference>
<dbReference type="Gene3D" id="1.20.1250.20">
    <property type="entry name" value="MFS general substrate transporter like domains"/>
    <property type="match status" value="1"/>
</dbReference>
<accession>A0ABP0G5C0</accession>
<dbReference type="EMBL" id="CAWYQH010000103">
    <property type="protein sequence ID" value="CAK8687008.1"/>
    <property type="molecule type" value="Genomic_DNA"/>
</dbReference>
<organism evidence="6 7">
    <name type="scientific">Clavelina lepadiformis</name>
    <name type="common">Light-bulb sea squirt</name>
    <name type="synonym">Ascidia lepadiformis</name>
    <dbReference type="NCBI Taxonomy" id="159417"/>
    <lineage>
        <taxon>Eukaryota</taxon>
        <taxon>Metazoa</taxon>
        <taxon>Chordata</taxon>
        <taxon>Tunicata</taxon>
        <taxon>Ascidiacea</taxon>
        <taxon>Aplousobranchia</taxon>
        <taxon>Clavelinidae</taxon>
        <taxon>Clavelina</taxon>
    </lineage>
</organism>
<evidence type="ECO:0000313" key="7">
    <source>
        <dbReference type="Proteomes" id="UP001642483"/>
    </source>
</evidence>
<feature type="transmembrane region" description="Helical" evidence="5">
    <location>
        <begin position="188"/>
        <end position="212"/>
    </location>
</feature>
<keyword evidence="4 5" id="KW-0472">Membrane</keyword>
<comment type="caution">
    <text evidence="6">The sequence shown here is derived from an EMBL/GenBank/DDBJ whole genome shotgun (WGS) entry which is preliminary data.</text>
</comment>
<keyword evidence="7" id="KW-1185">Reference proteome</keyword>
<dbReference type="Pfam" id="PF07690">
    <property type="entry name" value="MFS_1"/>
    <property type="match status" value="1"/>
</dbReference>
<dbReference type="InterPro" id="IPR049680">
    <property type="entry name" value="FLVCR1-2_SLC49-like"/>
</dbReference>
<feature type="transmembrane region" description="Helical" evidence="5">
    <location>
        <begin position="155"/>
        <end position="176"/>
    </location>
</feature>
<gene>
    <name evidence="6" type="ORF">CVLEPA_LOCUS19041</name>
</gene>
<feature type="transmembrane region" description="Helical" evidence="5">
    <location>
        <begin position="121"/>
        <end position="143"/>
    </location>
</feature>
<feature type="transmembrane region" description="Helical" evidence="5">
    <location>
        <begin position="24"/>
        <end position="44"/>
    </location>
</feature>
<feature type="transmembrane region" description="Helical" evidence="5">
    <location>
        <begin position="64"/>
        <end position="84"/>
    </location>
</feature>
<evidence type="ECO:0000256" key="1">
    <source>
        <dbReference type="ARBA" id="ARBA00004141"/>
    </source>
</evidence>
<evidence type="ECO:0000256" key="5">
    <source>
        <dbReference type="SAM" id="Phobius"/>
    </source>
</evidence>
<feature type="transmembrane region" description="Helical" evidence="5">
    <location>
        <begin position="338"/>
        <end position="361"/>
    </location>
</feature>
<dbReference type="PANTHER" id="PTHR10924:SF6">
    <property type="entry name" value="SOLUTE CARRIER FAMILY 49 MEMBER A3"/>
    <property type="match status" value="1"/>
</dbReference>
<evidence type="ECO:0008006" key="8">
    <source>
        <dbReference type="Google" id="ProtNLM"/>
    </source>
</evidence>
<evidence type="ECO:0000313" key="6">
    <source>
        <dbReference type="EMBL" id="CAK8687008.1"/>
    </source>
</evidence>
<keyword evidence="2 5" id="KW-0812">Transmembrane</keyword>
<feature type="transmembrane region" description="Helical" evidence="5">
    <location>
        <begin position="91"/>
        <end position="109"/>
    </location>
</feature>
<name>A0ABP0G5C0_CLALP</name>
<comment type="subcellular location">
    <subcellularLocation>
        <location evidence="1">Membrane</location>
        <topology evidence="1">Multi-pass membrane protein</topology>
    </subcellularLocation>
</comment>
<evidence type="ECO:0000256" key="3">
    <source>
        <dbReference type="ARBA" id="ARBA00022989"/>
    </source>
</evidence>
<feature type="transmembrane region" description="Helical" evidence="5">
    <location>
        <begin position="245"/>
        <end position="266"/>
    </location>
</feature>
<protein>
    <recommendedName>
        <fullName evidence="8">Major facilitator superfamily (MFS) profile domain-containing protein</fullName>
    </recommendedName>
</protein>
<evidence type="ECO:0000256" key="2">
    <source>
        <dbReference type="ARBA" id="ARBA00022692"/>
    </source>
</evidence>